<accession>A0A2H4PZP9</accession>
<dbReference type="GeneID" id="35001629"/>
<keyword evidence="1" id="KW-0472">Membrane</keyword>
<keyword evidence="3" id="KW-1185">Reference proteome</keyword>
<feature type="transmembrane region" description="Helical" evidence="1">
    <location>
        <begin position="98"/>
        <end position="115"/>
    </location>
</feature>
<dbReference type="OrthoDB" id="342558at2157"/>
<dbReference type="EMBL" id="FNYR01000014">
    <property type="protein sequence ID" value="SEI97890.1"/>
    <property type="molecule type" value="Genomic_DNA"/>
</dbReference>
<dbReference type="AlphaFoldDB" id="A0A1H6VB72"/>
<name>A0A1H6VB72_9EURY</name>
<evidence type="ECO:0000313" key="3">
    <source>
        <dbReference type="Proteomes" id="UP000198888"/>
    </source>
</evidence>
<dbReference type="STRING" id="1073996.SAMN05444271_11470"/>
<feature type="transmembrane region" description="Helical" evidence="1">
    <location>
        <begin position="71"/>
        <end position="92"/>
    </location>
</feature>
<keyword evidence="1" id="KW-0812">Transmembrane</keyword>
<dbReference type="KEGG" id="hae:halTADL_0815"/>
<gene>
    <name evidence="2" type="ORF">SAMN05444271_11470</name>
</gene>
<keyword evidence="1" id="KW-1133">Transmembrane helix</keyword>
<sequence>MALVDPYFPNRPPTWSELLMIVLAAGTLLPNMIADIDSVPTVAIAFFLSTAALATERIEEWFHRIGTSGRGLLILSVFLGTFLIALLAPGLYTLFNDTVTGMLLATILYFGAFLARERTVSGWTTPDAFE</sequence>
<dbReference type="RefSeq" id="WP_089672815.1">
    <property type="nucleotide sequence ID" value="NZ_CP024845.1"/>
</dbReference>
<accession>A0A1H6VB72</accession>
<proteinExistence type="predicted"/>
<evidence type="ECO:0000256" key="1">
    <source>
        <dbReference type="SAM" id="Phobius"/>
    </source>
</evidence>
<organism evidence="2 3">
    <name type="scientific">Halohasta litchfieldiae</name>
    <dbReference type="NCBI Taxonomy" id="1073996"/>
    <lineage>
        <taxon>Archaea</taxon>
        <taxon>Methanobacteriati</taxon>
        <taxon>Methanobacteriota</taxon>
        <taxon>Stenosarchaea group</taxon>
        <taxon>Halobacteria</taxon>
        <taxon>Halobacteriales</taxon>
        <taxon>Haloferacaceae</taxon>
        <taxon>Halohasta</taxon>
    </lineage>
</organism>
<feature type="transmembrane region" description="Helical" evidence="1">
    <location>
        <begin position="15"/>
        <end position="33"/>
    </location>
</feature>
<reference evidence="2 3" key="1">
    <citation type="submission" date="2016-10" db="EMBL/GenBank/DDBJ databases">
        <authorList>
            <person name="de Groot N.N."/>
        </authorList>
    </citation>
    <scope>NUCLEOTIDE SEQUENCE [LARGE SCALE GENOMIC DNA]</scope>
    <source>
        <strain evidence="2 3">DSM 22187</strain>
    </source>
</reference>
<protein>
    <submittedName>
        <fullName evidence="2">Uncharacterized protein</fullName>
    </submittedName>
</protein>
<evidence type="ECO:0000313" key="2">
    <source>
        <dbReference type="EMBL" id="SEI97890.1"/>
    </source>
</evidence>
<dbReference type="Proteomes" id="UP000198888">
    <property type="component" value="Unassembled WGS sequence"/>
</dbReference>